<keyword evidence="3" id="KW-1185">Reference proteome</keyword>
<name>A0A1B9F8E8_9BACT</name>
<dbReference type="AlphaFoldDB" id="A0A1B9F8E8"/>
<gene>
    <name evidence="2" type="ORF">DBT_0513</name>
</gene>
<accession>A0A1B9F8E8</accession>
<dbReference type="AntiFam" id="ANF00047">
    <property type="entry name" value="Overlaps RNaseP, same strand"/>
</dbReference>
<dbReference type="STRING" id="1156395.DBT_0513"/>
<feature type="region of interest" description="Disordered" evidence="1">
    <location>
        <begin position="1"/>
        <end position="55"/>
    </location>
</feature>
<feature type="compositionally biased region" description="Basic and acidic residues" evidence="1">
    <location>
        <begin position="10"/>
        <end position="21"/>
    </location>
</feature>
<evidence type="ECO:0000256" key="1">
    <source>
        <dbReference type="SAM" id="MobiDB-lite"/>
    </source>
</evidence>
<feature type="compositionally biased region" description="Basic residues" evidence="1">
    <location>
        <begin position="22"/>
        <end position="31"/>
    </location>
</feature>
<dbReference type="Proteomes" id="UP000093080">
    <property type="component" value="Unassembled WGS sequence"/>
</dbReference>
<organism evidence="2 3">
    <name type="scientific">Dissulfuribacter thermophilus</name>
    <dbReference type="NCBI Taxonomy" id="1156395"/>
    <lineage>
        <taxon>Bacteria</taxon>
        <taxon>Pseudomonadati</taxon>
        <taxon>Thermodesulfobacteriota</taxon>
        <taxon>Dissulfuribacteria</taxon>
        <taxon>Dissulfuribacterales</taxon>
        <taxon>Dissulfuribacteraceae</taxon>
        <taxon>Dissulfuribacter</taxon>
    </lineage>
</organism>
<evidence type="ECO:0000313" key="2">
    <source>
        <dbReference type="EMBL" id="OCC16051.1"/>
    </source>
</evidence>
<protein>
    <submittedName>
        <fullName evidence="2">Uncharacterized protein</fullName>
    </submittedName>
</protein>
<proteinExistence type="predicted"/>
<comment type="caution">
    <text evidence="2">The sequence shown here is derived from an EMBL/GenBank/DDBJ whole genome shotgun (WGS) entry which is preliminary data.</text>
</comment>
<reference evidence="2 3" key="1">
    <citation type="submission" date="2016-06" db="EMBL/GenBank/DDBJ databases">
        <title>Respiratory ammonification of nitrate coupled to the oxidation of elemental sulfur in deep-sea autotrophic thermophilic bacteria.</title>
        <authorList>
            <person name="Slobodkina G.B."/>
            <person name="Mardanov A.V."/>
            <person name="Ravin N.V."/>
            <person name="Frolova A.A."/>
            <person name="Viryasiv M.B."/>
            <person name="Chernyh N.A."/>
            <person name="Bonch-Osmolovskaya E.A."/>
            <person name="Slobodkin A.I."/>
        </authorList>
    </citation>
    <scope>NUCLEOTIDE SEQUENCE [LARGE SCALE GENOMIC DNA]</scope>
    <source>
        <strain evidence="2 3">S69</strain>
    </source>
</reference>
<dbReference type="EMBL" id="MAGO01000002">
    <property type="protein sequence ID" value="OCC16051.1"/>
    <property type="molecule type" value="Genomic_DNA"/>
</dbReference>
<evidence type="ECO:0000313" key="3">
    <source>
        <dbReference type="Proteomes" id="UP000093080"/>
    </source>
</evidence>
<sequence>MQEVNGDGPRSLDEGLKDLHSRGKSGLHRARWSVTRTGGDPRESATENRPPAVDT</sequence>